<accession>A0A6G3U194</accession>
<feature type="non-terminal residue" evidence="1">
    <location>
        <position position="72"/>
    </location>
</feature>
<name>A0A6G3U194_9ACTN</name>
<feature type="non-terminal residue" evidence="1">
    <location>
        <position position="1"/>
    </location>
</feature>
<protein>
    <submittedName>
        <fullName evidence="1">Uncharacterized protein</fullName>
    </submittedName>
</protein>
<dbReference type="AlphaFoldDB" id="A0A6G3U194"/>
<dbReference type="EMBL" id="JAAGMU010000642">
    <property type="protein sequence ID" value="NEC79977.1"/>
    <property type="molecule type" value="Genomic_DNA"/>
</dbReference>
<comment type="caution">
    <text evidence="1">The sequence shown here is derived from an EMBL/GenBank/DDBJ whole genome shotgun (WGS) entry which is preliminary data.</text>
</comment>
<gene>
    <name evidence="1" type="ORF">G3I38_12180</name>
</gene>
<dbReference type="RefSeq" id="WP_164334322.1">
    <property type="nucleotide sequence ID" value="NZ_JAAGMU010000642.1"/>
</dbReference>
<sequence>LPPTLRPGRRPVGDARSRSALSLLAARRGRVCCGLTYISTGQLDRARAVLRRTLDLLEPVLATDAPLAVLEP</sequence>
<evidence type="ECO:0000313" key="1">
    <source>
        <dbReference type="EMBL" id="NEC79977.1"/>
    </source>
</evidence>
<proteinExistence type="predicted"/>
<organism evidence="1">
    <name type="scientific">Streptomyces sp. SID7958</name>
    <dbReference type="NCBI Taxonomy" id="2706093"/>
    <lineage>
        <taxon>Bacteria</taxon>
        <taxon>Bacillati</taxon>
        <taxon>Actinomycetota</taxon>
        <taxon>Actinomycetes</taxon>
        <taxon>Kitasatosporales</taxon>
        <taxon>Streptomycetaceae</taxon>
        <taxon>Streptomyces</taxon>
    </lineage>
</organism>
<reference evidence="1" key="1">
    <citation type="submission" date="2020-01" db="EMBL/GenBank/DDBJ databases">
        <title>Insect and environment-associated Actinomycetes.</title>
        <authorList>
            <person name="Currrie C."/>
            <person name="Chevrette M."/>
            <person name="Carlson C."/>
            <person name="Stubbendieck R."/>
            <person name="Wendt-Pienkowski E."/>
        </authorList>
    </citation>
    <scope>NUCLEOTIDE SEQUENCE</scope>
    <source>
        <strain evidence="1">SID7958</strain>
    </source>
</reference>